<gene>
    <name evidence="2" type="ORF">PQR57_10065</name>
</gene>
<reference evidence="2 3" key="1">
    <citation type="journal article" date="2024" name="Chem. Sci.">
        <title>Discovery of megapolipeptins by genome mining of a Burkholderiales bacteria collection.</title>
        <authorList>
            <person name="Paulo B.S."/>
            <person name="Recchia M.J.J."/>
            <person name="Lee S."/>
            <person name="Fergusson C.H."/>
            <person name="Romanowski S.B."/>
            <person name="Hernandez A."/>
            <person name="Krull N."/>
            <person name="Liu D.Y."/>
            <person name="Cavanagh H."/>
            <person name="Bos A."/>
            <person name="Gray C.A."/>
            <person name="Murphy B.T."/>
            <person name="Linington R.G."/>
            <person name="Eustaquio A.S."/>
        </authorList>
    </citation>
    <scope>NUCLEOTIDE SEQUENCE [LARGE SCALE GENOMIC DNA]</scope>
    <source>
        <strain evidence="2 3">RL17-350-BIC-A</strain>
    </source>
</reference>
<evidence type="ECO:0000313" key="3">
    <source>
        <dbReference type="Proteomes" id="UP001629230"/>
    </source>
</evidence>
<dbReference type="RefSeq" id="WP_408176834.1">
    <property type="nucleotide sequence ID" value="NZ_JAQQEZ010000005.1"/>
</dbReference>
<evidence type="ECO:0000313" key="2">
    <source>
        <dbReference type="EMBL" id="MFM0001364.1"/>
    </source>
</evidence>
<protein>
    <submittedName>
        <fullName evidence="2">Uncharacterized protein</fullName>
    </submittedName>
</protein>
<comment type="caution">
    <text evidence="2">The sequence shown here is derived from an EMBL/GenBank/DDBJ whole genome shotgun (WGS) entry which is preliminary data.</text>
</comment>
<dbReference type="EMBL" id="JAQQEZ010000005">
    <property type="protein sequence ID" value="MFM0001364.1"/>
    <property type="molecule type" value="Genomic_DNA"/>
</dbReference>
<feature type="region of interest" description="Disordered" evidence="1">
    <location>
        <begin position="1"/>
        <end position="48"/>
    </location>
</feature>
<accession>A0ABW9AMJ3</accession>
<evidence type="ECO:0000256" key="1">
    <source>
        <dbReference type="SAM" id="MobiDB-lite"/>
    </source>
</evidence>
<name>A0ABW9AMJ3_9BURK</name>
<sequence length="77" mass="9106">MNDDQVNTEELEENRRRREAAENATDDGMPVVVEEKERDTESAQSVTTKRWIRHTGNARRNWIFTGLRRNSILIRHV</sequence>
<dbReference type="Proteomes" id="UP001629230">
    <property type="component" value="Unassembled WGS sequence"/>
</dbReference>
<feature type="compositionally biased region" description="Acidic residues" evidence="1">
    <location>
        <begin position="1"/>
        <end position="12"/>
    </location>
</feature>
<proteinExistence type="predicted"/>
<organism evidence="2 3">
    <name type="scientific">Paraburkholderia dipogonis</name>
    <dbReference type="NCBI Taxonomy" id="1211383"/>
    <lineage>
        <taxon>Bacteria</taxon>
        <taxon>Pseudomonadati</taxon>
        <taxon>Pseudomonadota</taxon>
        <taxon>Betaproteobacteria</taxon>
        <taxon>Burkholderiales</taxon>
        <taxon>Burkholderiaceae</taxon>
        <taxon>Paraburkholderia</taxon>
    </lineage>
</organism>
<keyword evidence="3" id="KW-1185">Reference proteome</keyword>